<keyword evidence="4" id="KW-1185">Reference proteome</keyword>
<accession>A0AAD9CS91</accession>
<gene>
    <name evidence="3" type="ORF">DB88DRAFT_513677</name>
</gene>
<name>A0AAD9CS91_PAPLA</name>
<keyword evidence="2" id="KW-0812">Transmembrane</keyword>
<sequence length="299" mass="31605">MPSCRVTNHTGKPLNICLKQVTALHFENGVQPGQTIKFRPGKVWFTLEALVDDETKKTRYSVLKSAATIALLSIAVGAVAATAGAALLPETAVAGGAVAAGTVGTYLAKGMTVTKAALIKNSGTIAKISSVALPKAIDKISAEIGGLTALQREVLSIIASPTLSSDVRHKATSLLRQLHQAYSTDKSKAKSKTPTFSSVESAGASGSEPTLVVENTTVPPVGAEPHASLVPLSEAEAKELEQAIEDGKADDQVENRPICTGEVLRVHGIYMKERREFDIRVGDQGKLELWDVKTGEKWK</sequence>
<organism evidence="3 4">
    <name type="scientific">Papiliotrema laurentii</name>
    <name type="common">Cryptococcus laurentii</name>
    <dbReference type="NCBI Taxonomy" id="5418"/>
    <lineage>
        <taxon>Eukaryota</taxon>
        <taxon>Fungi</taxon>
        <taxon>Dikarya</taxon>
        <taxon>Basidiomycota</taxon>
        <taxon>Agaricomycotina</taxon>
        <taxon>Tremellomycetes</taxon>
        <taxon>Tremellales</taxon>
        <taxon>Rhynchogastremaceae</taxon>
        <taxon>Papiliotrema</taxon>
    </lineage>
</organism>
<evidence type="ECO:0000256" key="2">
    <source>
        <dbReference type="SAM" id="Phobius"/>
    </source>
</evidence>
<protein>
    <submittedName>
        <fullName evidence="3">Uncharacterized protein</fullName>
    </submittedName>
</protein>
<evidence type="ECO:0000313" key="3">
    <source>
        <dbReference type="EMBL" id="KAK1920941.1"/>
    </source>
</evidence>
<feature type="transmembrane region" description="Helical" evidence="2">
    <location>
        <begin position="66"/>
        <end position="88"/>
    </location>
</feature>
<evidence type="ECO:0000256" key="1">
    <source>
        <dbReference type="SAM" id="MobiDB-lite"/>
    </source>
</evidence>
<keyword evidence="2" id="KW-1133">Transmembrane helix</keyword>
<dbReference type="AlphaFoldDB" id="A0AAD9CS91"/>
<comment type="caution">
    <text evidence="3">The sequence shown here is derived from an EMBL/GenBank/DDBJ whole genome shotgun (WGS) entry which is preliminary data.</text>
</comment>
<feature type="region of interest" description="Disordered" evidence="1">
    <location>
        <begin position="183"/>
        <end position="211"/>
    </location>
</feature>
<dbReference type="Proteomes" id="UP001182556">
    <property type="component" value="Unassembled WGS sequence"/>
</dbReference>
<keyword evidence="2" id="KW-0472">Membrane</keyword>
<feature type="compositionally biased region" description="Low complexity" evidence="1">
    <location>
        <begin position="197"/>
        <end position="208"/>
    </location>
</feature>
<dbReference type="EMBL" id="JAODAN010000012">
    <property type="protein sequence ID" value="KAK1920941.1"/>
    <property type="molecule type" value="Genomic_DNA"/>
</dbReference>
<evidence type="ECO:0000313" key="4">
    <source>
        <dbReference type="Proteomes" id="UP001182556"/>
    </source>
</evidence>
<reference evidence="3" key="1">
    <citation type="submission" date="2023-02" db="EMBL/GenBank/DDBJ databases">
        <title>Identification and recombinant expression of a fungal hydrolase from Papiliotrema laurentii that hydrolyzes apple cutin and clears colloidal polyester polyurethane.</title>
        <authorList>
            <consortium name="DOE Joint Genome Institute"/>
            <person name="Roman V.A."/>
            <person name="Bojanowski C."/>
            <person name="Crable B.R."/>
            <person name="Wagner D.N."/>
            <person name="Hung C.S."/>
            <person name="Nadeau L.J."/>
            <person name="Schratz L."/>
            <person name="Haridas S."/>
            <person name="Pangilinan J."/>
            <person name="Lipzen A."/>
            <person name="Na H."/>
            <person name="Yan M."/>
            <person name="Ng V."/>
            <person name="Grigoriev I.V."/>
            <person name="Spatafora J.W."/>
            <person name="Barlow D."/>
            <person name="Biffinger J."/>
            <person name="Kelley-Loughnane N."/>
            <person name="Varaljay V.A."/>
            <person name="Crookes-Goodson W.J."/>
        </authorList>
    </citation>
    <scope>NUCLEOTIDE SEQUENCE</scope>
    <source>
        <strain evidence="3">5307AH</strain>
    </source>
</reference>
<proteinExistence type="predicted"/>